<sequence>MDEPPDAQEGQSTVRSPLFNGKYYGWWKERMRDFMKGEDLELWDIVKKGPDIPMLFDDKGIPTGPKPREKYFKEDVKGVQKNSKAKKILIYEISPNKYNILSASRDAKAIWDALQCAHEGTSQVKKSNVDMLTRQYELFKMKEGKTILEMLSRFTTIINELISHAEVILRNKIVRKILSILPPSWDSKVNAITEARNLNAMTLDNDWKPGDL</sequence>
<protein>
    <submittedName>
        <fullName evidence="2">Uncharacterized protein LOC142163940</fullName>
    </submittedName>
</protein>
<proteinExistence type="predicted"/>
<reference evidence="2" key="2">
    <citation type="submission" date="2025-08" db="UniProtKB">
        <authorList>
            <consortium name="RefSeq"/>
        </authorList>
    </citation>
    <scope>IDENTIFICATION</scope>
    <source>
        <tissue evidence="2">Leaf</tissue>
    </source>
</reference>
<dbReference type="Proteomes" id="UP000790787">
    <property type="component" value="Chromosome 9"/>
</dbReference>
<reference evidence="1" key="1">
    <citation type="journal article" date="2014" name="Nat. Commun.">
        <title>The tobacco genome sequence and its comparison with those of tomato and potato.</title>
        <authorList>
            <person name="Sierro N."/>
            <person name="Battey J.N."/>
            <person name="Ouadi S."/>
            <person name="Bakaher N."/>
            <person name="Bovet L."/>
            <person name="Willig A."/>
            <person name="Goepfert S."/>
            <person name="Peitsch M.C."/>
            <person name="Ivanov N.V."/>
        </authorList>
    </citation>
    <scope>NUCLEOTIDE SEQUENCE [LARGE SCALE GENOMIC DNA]</scope>
</reference>
<keyword evidence="1" id="KW-1185">Reference proteome</keyword>
<evidence type="ECO:0000313" key="2">
    <source>
        <dbReference type="RefSeq" id="XP_075077196.1"/>
    </source>
</evidence>
<gene>
    <name evidence="2" type="primary">LOC142163940</name>
</gene>
<dbReference type="RefSeq" id="XP_075077196.1">
    <property type="nucleotide sequence ID" value="XM_075221095.1"/>
</dbReference>
<accession>A0AC58RWS2</accession>
<evidence type="ECO:0000313" key="1">
    <source>
        <dbReference type="Proteomes" id="UP000790787"/>
    </source>
</evidence>
<name>A0AC58RWS2_TOBAC</name>
<organism evidence="1 2">
    <name type="scientific">Nicotiana tabacum</name>
    <name type="common">Common tobacco</name>
    <dbReference type="NCBI Taxonomy" id="4097"/>
    <lineage>
        <taxon>Eukaryota</taxon>
        <taxon>Viridiplantae</taxon>
        <taxon>Streptophyta</taxon>
        <taxon>Embryophyta</taxon>
        <taxon>Tracheophyta</taxon>
        <taxon>Spermatophyta</taxon>
        <taxon>Magnoliopsida</taxon>
        <taxon>eudicotyledons</taxon>
        <taxon>Gunneridae</taxon>
        <taxon>Pentapetalae</taxon>
        <taxon>asterids</taxon>
        <taxon>lamiids</taxon>
        <taxon>Solanales</taxon>
        <taxon>Solanaceae</taxon>
        <taxon>Nicotianoideae</taxon>
        <taxon>Nicotianeae</taxon>
        <taxon>Nicotiana</taxon>
    </lineage>
</organism>